<dbReference type="PANTHER" id="PTHR35563:SF2">
    <property type="entry name" value="BARREL METAL-DEPENDENT HYDROLASE, PUTATIVE (AFU_ORTHOLOGUE AFUA_1G16240)-RELATED"/>
    <property type="match status" value="1"/>
</dbReference>
<name>A0ABQ6LQG2_9RHOB</name>
<protein>
    <submittedName>
        <fullName evidence="2">Amidohydrolase family protein</fullName>
    </submittedName>
</protein>
<dbReference type="Proteomes" id="UP001239909">
    <property type="component" value="Unassembled WGS sequence"/>
</dbReference>
<dbReference type="InterPro" id="IPR032466">
    <property type="entry name" value="Metal_Hydrolase"/>
</dbReference>
<dbReference type="InterPro" id="IPR006680">
    <property type="entry name" value="Amidohydro-rel"/>
</dbReference>
<reference evidence="2 3" key="1">
    <citation type="submission" date="2023-04" db="EMBL/GenBank/DDBJ databases">
        <title>Marinoamorphus aggregata gen. nov., sp. Nov., isolate from tissue of brittle star Ophioplocus japonicus.</title>
        <authorList>
            <person name="Kawano K."/>
            <person name="Sawayama S."/>
            <person name="Nakagawa S."/>
        </authorList>
    </citation>
    <scope>NUCLEOTIDE SEQUENCE [LARGE SCALE GENOMIC DNA]</scope>
    <source>
        <strain evidence="2 3">NKW23</strain>
    </source>
</reference>
<evidence type="ECO:0000313" key="3">
    <source>
        <dbReference type="Proteomes" id="UP001239909"/>
    </source>
</evidence>
<accession>A0ABQ6LQG2</accession>
<dbReference type="SUPFAM" id="SSF51556">
    <property type="entry name" value="Metallo-dependent hydrolases"/>
    <property type="match status" value="1"/>
</dbReference>
<dbReference type="Pfam" id="PF04909">
    <property type="entry name" value="Amidohydro_2"/>
    <property type="match status" value="1"/>
</dbReference>
<evidence type="ECO:0000313" key="2">
    <source>
        <dbReference type="EMBL" id="GMG83129.1"/>
    </source>
</evidence>
<proteinExistence type="predicted"/>
<dbReference type="EMBL" id="BSYI01000016">
    <property type="protein sequence ID" value="GMG83129.1"/>
    <property type="molecule type" value="Genomic_DNA"/>
</dbReference>
<dbReference type="PANTHER" id="PTHR35563">
    <property type="entry name" value="BARREL METAL-DEPENDENT HYDROLASE, PUTATIVE (AFU_ORTHOLOGUE AFUA_1G16240)-RELATED"/>
    <property type="match status" value="1"/>
</dbReference>
<gene>
    <name evidence="2" type="ORF">LNKW23_23420</name>
</gene>
<sequence>MLLTGANRLMGGVSGPIDGHAHVFHHALPMAPGRRYTPTADATLADYAALLRGHGLAGGLLVQPSFLGADNSFLLAALREAEAWEDLALRGVVVLDPADPGWPQALAEADAAGVVGMRLNLVGRPADAAALAPWEPLLAAVSARGWHVELHCEGARLAPVLEALLTRCETVVVDHFGLPSDAAGAACPGHRAILAAPRGRVFVKVSAPYRVFPRLASAEAARACRTVFGRLAGALGPEQLLWGSDWPWTQFEGRHDYAASLGWQACWTGASGA</sequence>
<dbReference type="Gene3D" id="3.20.20.140">
    <property type="entry name" value="Metal-dependent hydrolases"/>
    <property type="match status" value="1"/>
</dbReference>
<dbReference type="RefSeq" id="WP_285671927.1">
    <property type="nucleotide sequence ID" value="NZ_BSYI01000016.1"/>
</dbReference>
<dbReference type="InterPro" id="IPR052358">
    <property type="entry name" value="Aro_Compnd_Degr_Hydrolases"/>
</dbReference>
<evidence type="ECO:0000259" key="1">
    <source>
        <dbReference type="Pfam" id="PF04909"/>
    </source>
</evidence>
<organism evidence="2 3">
    <name type="scientific">Paralimibaculum aggregatum</name>
    <dbReference type="NCBI Taxonomy" id="3036245"/>
    <lineage>
        <taxon>Bacteria</taxon>
        <taxon>Pseudomonadati</taxon>
        <taxon>Pseudomonadota</taxon>
        <taxon>Alphaproteobacteria</taxon>
        <taxon>Rhodobacterales</taxon>
        <taxon>Paracoccaceae</taxon>
        <taxon>Paralimibaculum</taxon>
    </lineage>
</organism>
<comment type="caution">
    <text evidence="2">The sequence shown here is derived from an EMBL/GenBank/DDBJ whole genome shotgun (WGS) entry which is preliminary data.</text>
</comment>
<keyword evidence="3" id="KW-1185">Reference proteome</keyword>
<feature type="domain" description="Amidohydrolase-related" evidence="1">
    <location>
        <begin position="17"/>
        <end position="261"/>
    </location>
</feature>